<dbReference type="CDD" id="cd00303">
    <property type="entry name" value="retropepsin_like"/>
    <property type="match status" value="1"/>
</dbReference>
<comment type="caution">
    <text evidence="1">The sequence shown here is derived from an EMBL/GenBank/DDBJ whole genome shotgun (WGS) entry which is preliminary data.</text>
</comment>
<protein>
    <submittedName>
        <fullName evidence="1">Reverse transcriptase</fullName>
    </submittedName>
</protein>
<name>A0A5D3CIG6_CUCMM</name>
<dbReference type="EMBL" id="SSTD01010919">
    <property type="protein sequence ID" value="TYK11092.1"/>
    <property type="molecule type" value="Genomic_DNA"/>
</dbReference>
<dbReference type="GO" id="GO:0003964">
    <property type="term" value="F:RNA-directed DNA polymerase activity"/>
    <property type="evidence" value="ECO:0007669"/>
    <property type="project" value="UniProtKB-KW"/>
</dbReference>
<dbReference type="InterPro" id="IPR021109">
    <property type="entry name" value="Peptidase_aspartic_dom_sf"/>
</dbReference>
<dbReference type="Pfam" id="PF08284">
    <property type="entry name" value="RVP_2"/>
    <property type="match status" value="1"/>
</dbReference>
<proteinExistence type="predicted"/>
<evidence type="ECO:0000313" key="2">
    <source>
        <dbReference type="Proteomes" id="UP000321947"/>
    </source>
</evidence>
<evidence type="ECO:0000313" key="1">
    <source>
        <dbReference type="EMBL" id="TYK11092.1"/>
    </source>
</evidence>
<sequence length="128" mass="14448">MKALNSTILPIVGVAKRAMIKLEGWNGPVDFVVAKMNDFDMVLGMEFLLEHQMILMPLAKCLVITEFAPTIVQTDIHQPNGLKMISALMIARKIELLLGEKPYVKNAYHMMPMELAELRKQLDELLSP</sequence>
<gene>
    <name evidence="1" type="ORF">E5676_scaffold73G00840</name>
</gene>
<organism evidence="1 2">
    <name type="scientific">Cucumis melo var. makuwa</name>
    <name type="common">Oriental melon</name>
    <dbReference type="NCBI Taxonomy" id="1194695"/>
    <lineage>
        <taxon>Eukaryota</taxon>
        <taxon>Viridiplantae</taxon>
        <taxon>Streptophyta</taxon>
        <taxon>Embryophyta</taxon>
        <taxon>Tracheophyta</taxon>
        <taxon>Spermatophyta</taxon>
        <taxon>Magnoliopsida</taxon>
        <taxon>eudicotyledons</taxon>
        <taxon>Gunneridae</taxon>
        <taxon>Pentapetalae</taxon>
        <taxon>rosids</taxon>
        <taxon>fabids</taxon>
        <taxon>Cucurbitales</taxon>
        <taxon>Cucurbitaceae</taxon>
        <taxon>Benincaseae</taxon>
        <taxon>Cucumis</taxon>
    </lineage>
</organism>
<accession>A0A5D3CIG6</accession>
<keyword evidence="1" id="KW-0548">Nucleotidyltransferase</keyword>
<keyword evidence="1" id="KW-0808">Transferase</keyword>
<dbReference type="Proteomes" id="UP000321947">
    <property type="component" value="Unassembled WGS sequence"/>
</dbReference>
<dbReference type="AlphaFoldDB" id="A0A5D3CIG6"/>
<reference evidence="1 2" key="1">
    <citation type="submission" date="2019-08" db="EMBL/GenBank/DDBJ databases">
        <title>Draft genome sequences of two oriental melons (Cucumis melo L. var makuwa).</title>
        <authorList>
            <person name="Kwon S.-Y."/>
        </authorList>
    </citation>
    <scope>NUCLEOTIDE SEQUENCE [LARGE SCALE GENOMIC DNA]</scope>
    <source>
        <strain evidence="2">cv. Chang Bougi</strain>
        <tissue evidence="1">Leaf</tissue>
    </source>
</reference>
<keyword evidence="1" id="KW-0695">RNA-directed DNA polymerase</keyword>
<dbReference type="Gene3D" id="2.40.70.10">
    <property type="entry name" value="Acid Proteases"/>
    <property type="match status" value="1"/>
</dbReference>